<comment type="subunit">
    <text evidence="2">Interacts with COX5B; this interaction may contribute to localize PYROXD2 to the inner face of the inner mitochondrial membrane.</text>
</comment>
<sequence>MVGSGINALVCAAMLGGKGAKVLVLERNDRIGGCMRTEEITAPGFIHDVMATTFVLFITSPAFAALGKDLARHGLEFCHTATPTGVLRPDGNHAVLSTDRAANIAAINAIAAGDGDRHGSDVGGIERNAGLLFGLLGGALWSYPTAKMLAGDAWRRGPRGLAAFFGEALVSARGWLESTYQSDTIRALWAPWVLHAGLGPEDAFSGQIAKVIAFALEAAGAPIVKGGARNLLSAFEALIAEQGGVISTESDVDSIILDRGRATGVRLASGETVHARKSVICSVTPTQLYGRLLGKDAPEAATEAVQNYRYGKGNFQIHYALNKPPAWRGGGLDKVALLHLTPGLDGVSKACNEAVRGLLPEVPTICVGQPHALDSSRCPDGKAILWLQLPEAPRHIKGDAAGKLQVRADGQWTEALREAYADRAEAILANHIDGFRESVIARRAYSPADLEGMNINLVGGDPYGGSSTIDQSFLWRPFKASRNHHTGIKNLYHIGASTHPGAGLSGGSGYLLAGRL</sequence>
<dbReference type="Gene3D" id="3.50.50.60">
    <property type="entry name" value="FAD/NAD(P)-binding domain"/>
    <property type="match status" value="2"/>
</dbReference>
<reference evidence="5 6" key="1">
    <citation type="submission" date="2018-09" db="EMBL/GenBank/DDBJ databases">
        <title>Mesorhizobium carmichaelinearum sp. nov. isolated from Carmichaelinea spp. root nodules in New Zealand.</title>
        <authorList>
            <person name="De Meyer S.E."/>
        </authorList>
    </citation>
    <scope>NUCLEOTIDE SEQUENCE [LARGE SCALE GENOMIC DNA]</scope>
    <source>
        <strain evidence="5 6">ICMP19557</strain>
    </source>
</reference>
<dbReference type="InterPro" id="IPR036188">
    <property type="entry name" value="FAD/NAD-bd_sf"/>
</dbReference>
<dbReference type="PANTHER" id="PTHR10668">
    <property type="entry name" value="PHYTOENE DEHYDROGENASE"/>
    <property type="match status" value="1"/>
</dbReference>
<evidence type="ECO:0000313" key="6">
    <source>
        <dbReference type="Proteomes" id="UP000272706"/>
    </source>
</evidence>
<dbReference type="InterPro" id="IPR002937">
    <property type="entry name" value="Amino_oxidase"/>
</dbReference>
<feature type="domain" description="Amine oxidase" evidence="4">
    <location>
        <begin position="9"/>
        <end position="331"/>
    </location>
</feature>
<accession>A0A3A5L105</accession>
<dbReference type="GO" id="GO:0016491">
    <property type="term" value="F:oxidoreductase activity"/>
    <property type="evidence" value="ECO:0007669"/>
    <property type="project" value="InterPro"/>
</dbReference>
<dbReference type="OrthoDB" id="9774675at2"/>
<gene>
    <name evidence="5" type="ORF">D3227_15535</name>
</gene>
<evidence type="ECO:0000256" key="2">
    <source>
        <dbReference type="ARBA" id="ARBA00038825"/>
    </source>
</evidence>
<dbReference type="SUPFAM" id="SSF51905">
    <property type="entry name" value="FAD/NAD(P)-binding domain"/>
    <property type="match status" value="1"/>
</dbReference>
<organism evidence="5 6">
    <name type="scientific">Mesorhizobium waimense</name>
    <dbReference type="NCBI Taxonomy" id="1300307"/>
    <lineage>
        <taxon>Bacteria</taxon>
        <taxon>Pseudomonadati</taxon>
        <taxon>Pseudomonadota</taxon>
        <taxon>Alphaproteobacteria</taxon>
        <taxon>Hyphomicrobiales</taxon>
        <taxon>Phyllobacteriaceae</taxon>
        <taxon>Mesorhizobium</taxon>
    </lineage>
</organism>
<evidence type="ECO:0000259" key="4">
    <source>
        <dbReference type="Pfam" id="PF01593"/>
    </source>
</evidence>
<evidence type="ECO:0000256" key="3">
    <source>
        <dbReference type="ARBA" id="ARBA00040298"/>
    </source>
</evidence>
<dbReference type="PANTHER" id="PTHR10668:SF105">
    <property type="entry name" value="DEHYDROGENASE-RELATED"/>
    <property type="match status" value="1"/>
</dbReference>
<evidence type="ECO:0000256" key="1">
    <source>
        <dbReference type="ARBA" id="ARBA00037217"/>
    </source>
</evidence>
<dbReference type="Pfam" id="PF01593">
    <property type="entry name" value="Amino_oxidase"/>
    <property type="match status" value="1"/>
</dbReference>
<comment type="function">
    <text evidence="1">Probable oxidoreductase that may play a role as regulator of mitochondrial function.</text>
</comment>
<protein>
    <recommendedName>
        <fullName evidence="3">Pyridine nucleotide-disulfide oxidoreductase domain-containing protein 2</fullName>
    </recommendedName>
</protein>
<dbReference type="EMBL" id="QZWZ01000011">
    <property type="protein sequence ID" value="RJT38680.1"/>
    <property type="molecule type" value="Genomic_DNA"/>
</dbReference>
<evidence type="ECO:0000313" key="5">
    <source>
        <dbReference type="EMBL" id="RJT38680.1"/>
    </source>
</evidence>
<comment type="caution">
    <text evidence="5">The sequence shown here is derived from an EMBL/GenBank/DDBJ whole genome shotgun (WGS) entry which is preliminary data.</text>
</comment>
<proteinExistence type="predicted"/>
<keyword evidence="6" id="KW-1185">Reference proteome</keyword>
<dbReference type="AlphaFoldDB" id="A0A3A5L105"/>
<dbReference type="Proteomes" id="UP000272706">
    <property type="component" value="Unassembled WGS sequence"/>
</dbReference>
<name>A0A3A5L105_9HYPH</name>